<proteinExistence type="inferred from homology"/>
<comment type="similarity">
    <text evidence="1">Belongs to the disease resistance NB-LRR family.</text>
</comment>
<keyword evidence="5" id="KW-0611">Plant defense</keyword>
<evidence type="ECO:0000259" key="6">
    <source>
        <dbReference type="Pfam" id="PF18052"/>
    </source>
</evidence>
<keyword evidence="2" id="KW-0433">Leucine-rich repeat</keyword>
<dbReference type="GO" id="GO:0000166">
    <property type="term" value="F:nucleotide binding"/>
    <property type="evidence" value="ECO:0007669"/>
    <property type="project" value="UniProtKB-KW"/>
</dbReference>
<protein>
    <recommendedName>
        <fullName evidence="6">Disease resistance N-terminal domain-containing protein</fullName>
    </recommendedName>
</protein>
<keyword evidence="4" id="KW-0547">Nucleotide-binding</keyword>
<evidence type="ECO:0000313" key="8">
    <source>
        <dbReference type="Proteomes" id="UP001180020"/>
    </source>
</evidence>
<accession>A0AAV9D5Z4</accession>
<evidence type="ECO:0000256" key="1">
    <source>
        <dbReference type="ARBA" id="ARBA00008894"/>
    </source>
</evidence>
<organism evidence="7 8">
    <name type="scientific">Acorus calamus</name>
    <name type="common">Sweet flag</name>
    <dbReference type="NCBI Taxonomy" id="4465"/>
    <lineage>
        <taxon>Eukaryota</taxon>
        <taxon>Viridiplantae</taxon>
        <taxon>Streptophyta</taxon>
        <taxon>Embryophyta</taxon>
        <taxon>Tracheophyta</taxon>
        <taxon>Spermatophyta</taxon>
        <taxon>Magnoliopsida</taxon>
        <taxon>Liliopsida</taxon>
        <taxon>Acoraceae</taxon>
        <taxon>Acorus</taxon>
    </lineage>
</organism>
<evidence type="ECO:0000256" key="2">
    <source>
        <dbReference type="ARBA" id="ARBA00022614"/>
    </source>
</evidence>
<name>A0AAV9D5Z4_ACOCL</name>
<evidence type="ECO:0000256" key="4">
    <source>
        <dbReference type="ARBA" id="ARBA00022741"/>
    </source>
</evidence>
<evidence type="ECO:0000256" key="5">
    <source>
        <dbReference type="ARBA" id="ARBA00022821"/>
    </source>
</evidence>
<dbReference type="EMBL" id="JAUJYO010000015">
    <property type="protein sequence ID" value="KAK1296321.1"/>
    <property type="molecule type" value="Genomic_DNA"/>
</dbReference>
<dbReference type="CDD" id="cd14798">
    <property type="entry name" value="RX-CC_like"/>
    <property type="match status" value="1"/>
</dbReference>
<sequence>METMIVARVSSEVEQMLSLNRLLRKPGTISGQGCMNAGREKGRRQAEDMADAVVSFLVVKVSKQLIEEADFLYGVSDQVKNLKSEFKLLQQFLNKANMNHKKNEGMNEWLQQLRDAAYVGEDIIDEYILQMSAASKGGQT</sequence>
<dbReference type="Gene3D" id="1.20.5.4130">
    <property type="match status" value="1"/>
</dbReference>
<dbReference type="Pfam" id="PF18052">
    <property type="entry name" value="Rx_N"/>
    <property type="match status" value="1"/>
</dbReference>
<comment type="caution">
    <text evidence="7">The sequence shown here is derived from an EMBL/GenBank/DDBJ whole genome shotgun (WGS) entry which is preliminary data.</text>
</comment>
<reference evidence="7" key="1">
    <citation type="journal article" date="2023" name="Nat. Commun.">
        <title>Diploid and tetraploid genomes of Acorus and the evolution of monocots.</title>
        <authorList>
            <person name="Ma L."/>
            <person name="Liu K.W."/>
            <person name="Li Z."/>
            <person name="Hsiao Y.Y."/>
            <person name="Qi Y."/>
            <person name="Fu T."/>
            <person name="Tang G.D."/>
            <person name="Zhang D."/>
            <person name="Sun W.H."/>
            <person name="Liu D.K."/>
            <person name="Li Y."/>
            <person name="Chen G.Z."/>
            <person name="Liu X.D."/>
            <person name="Liao X.Y."/>
            <person name="Jiang Y.T."/>
            <person name="Yu X."/>
            <person name="Hao Y."/>
            <person name="Huang J."/>
            <person name="Zhao X.W."/>
            <person name="Ke S."/>
            <person name="Chen Y.Y."/>
            <person name="Wu W.L."/>
            <person name="Hsu J.L."/>
            <person name="Lin Y.F."/>
            <person name="Huang M.D."/>
            <person name="Li C.Y."/>
            <person name="Huang L."/>
            <person name="Wang Z.W."/>
            <person name="Zhao X."/>
            <person name="Zhong W.Y."/>
            <person name="Peng D.H."/>
            <person name="Ahmad S."/>
            <person name="Lan S."/>
            <person name="Zhang J.S."/>
            <person name="Tsai W.C."/>
            <person name="Van de Peer Y."/>
            <person name="Liu Z.J."/>
        </authorList>
    </citation>
    <scope>NUCLEOTIDE SEQUENCE</scope>
    <source>
        <strain evidence="7">CP</strain>
    </source>
</reference>
<keyword evidence="8" id="KW-1185">Reference proteome</keyword>
<reference evidence="7" key="2">
    <citation type="submission" date="2023-06" db="EMBL/GenBank/DDBJ databases">
        <authorList>
            <person name="Ma L."/>
            <person name="Liu K.-W."/>
            <person name="Li Z."/>
            <person name="Hsiao Y.-Y."/>
            <person name="Qi Y."/>
            <person name="Fu T."/>
            <person name="Tang G."/>
            <person name="Zhang D."/>
            <person name="Sun W.-H."/>
            <person name="Liu D.-K."/>
            <person name="Li Y."/>
            <person name="Chen G.-Z."/>
            <person name="Liu X.-D."/>
            <person name="Liao X.-Y."/>
            <person name="Jiang Y.-T."/>
            <person name="Yu X."/>
            <person name="Hao Y."/>
            <person name="Huang J."/>
            <person name="Zhao X.-W."/>
            <person name="Ke S."/>
            <person name="Chen Y.-Y."/>
            <person name="Wu W.-L."/>
            <person name="Hsu J.-L."/>
            <person name="Lin Y.-F."/>
            <person name="Huang M.-D."/>
            <person name="Li C.-Y."/>
            <person name="Huang L."/>
            <person name="Wang Z.-W."/>
            <person name="Zhao X."/>
            <person name="Zhong W.-Y."/>
            <person name="Peng D.-H."/>
            <person name="Ahmad S."/>
            <person name="Lan S."/>
            <person name="Zhang J.-S."/>
            <person name="Tsai W.-C."/>
            <person name="Van De Peer Y."/>
            <person name="Liu Z.-J."/>
        </authorList>
    </citation>
    <scope>NUCLEOTIDE SEQUENCE</scope>
    <source>
        <strain evidence="7">CP</strain>
        <tissue evidence="7">Leaves</tissue>
    </source>
</reference>
<dbReference type="Proteomes" id="UP001180020">
    <property type="component" value="Unassembled WGS sequence"/>
</dbReference>
<keyword evidence="3" id="KW-0677">Repeat</keyword>
<gene>
    <name evidence="7" type="ORF">QJS10_CPB15g01183</name>
</gene>
<dbReference type="InterPro" id="IPR041118">
    <property type="entry name" value="Rx_N"/>
</dbReference>
<dbReference type="InterPro" id="IPR038005">
    <property type="entry name" value="RX-like_CC"/>
</dbReference>
<dbReference type="GO" id="GO:0006952">
    <property type="term" value="P:defense response"/>
    <property type="evidence" value="ECO:0007669"/>
    <property type="project" value="UniProtKB-KW"/>
</dbReference>
<evidence type="ECO:0000256" key="3">
    <source>
        <dbReference type="ARBA" id="ARBA00022737"/>
    </source>
</evidence>
<evidence type="ECO:0000313" key="7">
    <source>
        <dbReference type="EMBL" id="KAK1296321.1"/>
    </source>
</evidence>
<feature type="domain" description="Disease resistance N-terminal" evidence="6">
    <location>
        <begin position="53"/>
        <end position="134"/>
    </location>
</feature>
<dbReference type="AlphaFoldDB" id="A0AAV9D5Z4"/>